<evidence type="ECO:0008006" key="4">
    <source>
        <dbReference type="Google" id="ProtNLM"/>
    </source>
</evidence>
<dbReference type="Pfam" id="PF06347">
    <property type="entry name" value="SH3_4"/>
    <property type="match status" value="2"/>
</dbReference>
<evidence type="ECO:0000313" key="3">
    <source>
        <dbReference type="Proteomes" id="UP000283254"/>
    </source>
</evidence>
<proteinExistence type="predicted"/>
<reference evidence="2" key="1">
    <citation type="submission" date="2014-10" db="EMBL/GenBank/DDBJ databases">
        <title>Massilia sp. genome.</title>
        <authorList>
            <person name="Xu B."/>
            <person name="Dai L."/>
            <person name="Huang Z."/>
        </authorList>
    </citation>
    <scope>NUCLEOTIDE SEQUENCE [LARGE SCALE GENOMIC DNA]</scope>
    <source>
        <strain evidence="2">CFS-1</strain>
    </source>
</reference>
<dbReference type="AlphaFoldDB" id="A0A422QLY1"/>
<dbReference type="Proteomes" id="UP000283254">
    <property type="component" value="Unassembled WGS sequence"/>
</dbReference>
<feature type="signal peptide" evidence="1">
    <location>
        <begin position="1"/>
        <end position="25"/>
    </location>
</feature>
<organism evidence="2 3">
    <name type="scientific">Massilia aurea</name>
    <dbReference type="NCBI Taxonomy" id="373040"/>
    <lineage>
        <taxon>Bacteria</taxon>
        <taxon>Pseudomonadati</taxon>
        <taxon>Pseudomonadota</taxon>
        <taxon>Betaproteobacteria</taxon>
        <taxon>Burkholderiales</taxon>
        <taxon>Oxalobacteraceae</taxon>
        <taxon>Telluria group</taxon>
        <taxon>Massilia</taxon>
    </lineage>
</organism>
<protein>
    <recommendedName>
        <fullName evidence="4">SH3b domain-containing protein</fullName>
    </recommendedName>
</protein>
<accession>A0A422QLY1</accession>
<comment type="caution">
    <text evidence="2">The sequence shown here is derived from an EMBL/GenBank/DDBJ whole genome shotgun (WGS) entry which is preliminary data.</text>
</comment>
<evidence type="ECO:0000313" key="2">
    <source>
        <dbReference type="EMBL" id="RNF31034.1"/>
    </source>
</evidence>
<evidence type="ECO:0000256" key="1">
    <source>
        <dbReference type="SAM" id="SignalP"/>
    </source>
</evidence>
<dbReference type="Gene3D" id="2.30.30.40">
    <property type="entry name" value="SH3 Domains"/>
    <property type="match status" value="1"/>
</dbReference>
<gene>
    <name evidence="2" type="ORF">NM04_09270</name>
</gene>
<keyword evidence="1" id="KW-0732">Signal</keyword>
<name>A0A422QLY1_9BURK</name>
<dbReference type="InterPro" id="IPR010466">
    <property type="entry name" value="DUF1058"/>
</dbReference>
<dbReference type="EMBL" id="JSAB01000076">
    <property type="protein sequence ID" value="RNF31034.1"/>
    <property type="molecule type" value="Genomic_DNA"/>
</dbReference>
<sequence length="151" mass="16151">MLPSRLLAAAPLVAMTVLAAPSAHAFDFKTVGTAPAILYQTPSAKGNKLYLAPPGMPLQVMIAYGSWVKVRDMNGDVAWTPANSLAARRNVLVRTPGSRVHSGPDETSAVLMTADKGVLLELADPHALVWARVRHRDGIIGYIKVSDIWGL</sequence>
<keyword evidence="3" id="KW-1185">Reference proteome</keyword>
<feature type="chain" id="PRO_5019155627" description="SH3b domain-containing protein" evidence="1">
    <location>
        <begin position="26"/>
        <end position="151"/>
    </location>
</feature>